<proteinExistence type="predicted"/>
<protein>
    <submittedName>
        <fullName evidence="1">Uncharacterized protein</fullName>
    </submittedName>
</protein>
<reference evidence="1 2" key="1">
    <citation type="submission" date="2019-11" db="EMBL/GenBank/DDBJ databases">
        <authorList>
            <person name="Holert J."/>
        </authorList>
    </citation>
    <scope>NUCLEOTIDE SEQUENCE [LARGE SCALE GENOMIC DNA]</scope>
    <source>
        <strain evidence="1">BC5_2</strain>
    </source>
</reference>
<sequence>MNKCVESRKENELDSVKKVDGKFKWKQPKVYELENGKTLGKVQMGFEATPNYTYGPS</sequence>
<evidence type="ECO:0000313" key="1">
    <source>
        <dbReference type="EMBL" id="CAA0090381.1"/>
    </source>
</evidence>
<organism evidence="1 2">
    <name type="scientific">BD1-7 clade bacterium</name>
    <dbReference type="NCBI Taxonomy" id="2029982"/>
    <lineage>
        <taxon>Bacteria</taxon>
        <taxon>Pseudomonadati</taxon>
        <taxon>Pseudomonadota</taxon>
        <taxon>Gammaproteobacteria</taxon>
        <taxon>Cellvibrionales</taxon>
        <taxon>Spongiibacteraceae</taxon>
        <taxon>BD1-7 clade</taxon>
    </lineage>
</organism>
<dbReference type="Proteomes" id="UP000434580">
    <property type="component" value="Unassembled WGS sequence"/>
</dbReference>
<dbReference type="AlphaFoldDB" id="A0A5S9NR48"/>
<evidence type="ECO:0000313" key="2">
    <source>
        <dbReference type="Proteomes" id="UP000434580"/>
    </source>
</evidence>
<dbReference type="EMBL" id="CACSII010000002">
    <property type="protein sequence ID" value="CAA0090381.1"/>
    <property type="molecule type" value="Genomic_DNA"/>
</dbReference>
<name>A0A5S9NR48_9GAMM</name>
<gene>
    <name evidence="1" type="ORF">DPBNPPHM_02875</name>
</gene>
<accession>A0A5S9NR48</accession>